<dbReference type="Proteomes" id="UP000015001">
    <property type="component" value="Unassembled WGS sequence"/>
</dbReference>
<dbReference type="EMBL" id="AOPY01001562">
    <property type="protein sequence ID" value="EPJ36452.1"/>
    <property type="molecule type" value="Genomic_DNA"/>
</dbReference>
<proteinExistence type="predicted"/>
<dbReference type="HOGENOM" id="CLU_3405657_0_0_11"/>
<name>S4MS67_9ACTN</name>
<evidence type="ECO:0000313" key="3">
    <source>
        <dbReference type="Proteomes" id="UP000015001"/>
    </source>
</evidence>
<evidence type="ECO:0000256" key="1">
    <source>
        <dbReference type="SAM" id="MobiDB-lite"/>
    </source>
</evidence>
<keyword evidence="3" id="KW-1185">Reference proteome</keyword>
<reference evidence="2 3" key="1">
    <citation type="submission" date="2013-02" db="EMBL/GenBank/DDBJ databases">
        <title>Draft Genome Sequence of Streptomyces afghaniensis, Which Produces Compounds of the Julimycin B-Complex.</title>
        <authorList>
            <person name="Gruening B.A."/>
            <person name="Praeg A."/>
            <person name="Erxleben A."/>
            <person name="Guenther S."/>
            <person name="Fiedler H.-P."/>
            <person name="Goodfellow M."/>
            <person name="Mueller M."/>
        </authorList>
    </citation>
    <scope>NUCLEOTIDE SEQUENCE [LARGE SCALE GENOMIC DNA]</scope>
    <source>
        <strain evidence="2 3">772</strain>
    </source>
</reference>
<organism evidence="2 3">
    <name type="scientific">Streptomyces afghaniensis 772</name>
    <dbReference type="NCBI Taxonomy" id="1283301"/>
    <lineage>
        <taxon>Bacteria</taxon>
        <taxon>Bacillati</taxon>
        <taxon>Actinomycetota</taxon>
        <taxon>Actinomycetes</taxon>
        <taxon>Kitasatosporales</taxon>
        <taxon>Streptomycetaceae</taxon>
        <taxon>Streptomyces</taxon>
    </lineage>
</organism>
<gene>
    <name evidence="2" type="ORF">STAFG_6459</name>
</gene>
<comment type="caution">
    <text evidence="2">The sequence shown here is derived from an EMBL/GenBank/DDBJ whole genome shotgun (WGS) entry which is preliminary data.</text>
</comment>
<dbReference type="AlphaFoldDB" id="S4MS67"/>
<protein>
    <submittedName>
        <fullName evidence="2">Uncharacterized protein</fullName>
    </submittedName>
</protein>
<sequence length="30" mass="3032">MPLSATGTPTGAFRATHLLFGPHDPGDVPA</sequence>
<evidence type="ECO:0000313" key="2">
    <source>
        <dbReference type="EMBL" id="EPJ36452.1"/>
    </source>
</evidence>
<accession>S4MS67</accession>
<feature type="region of interest" description="Disordered" evidence="1">
    <location>
        <begin position="1"/>
        <end position="30"/>
    </location>
</feature>